<dbReference type="EMBL" id="BLAL01000193">
    <property type="protein sequence ID" value="GES89929.1"/>
    <property type="molecule type" value="Genomic_DNA"/>
</dbReference>
<gene>
    <name evidence="2" type="ORF">RCL2_001679500</name>
    <name evidence="1" type="ORF">RclHR1_00080028</name>
</gene>
<dbReference type="EMBL" id="BEXD01004203">
    <property type="protein sequence ID" value="GBC08251.1"/>
    <property type="molecule type" value="Genomic_DNA"/>
</dbReference>
<name>A0A2Z6S196_9GLOM</name>
<keyword evidence="3" id="KW-1185">Reference proteome</keyword>
<dbReference type="Proteomes" id="UP000247702">
    <property type="component" value="Unassembled WGS sequence"/>
</dbReference>
<accession>A0A2Z6S196</accession>
<comment type="caution">
    <text evidence="1">The sequence shown here is derived from an EMBL/GenBank/DDBJ whole genome shotgun (WGS) entry which is preliminary data.</text>
</comment>
<organism evidence="1 3">
    <name type="scientific">Rhizophagus clarus</name>
    <dbReference type="NCBI Taxonomy" id="94130"/>
    <lineage>
        <taxon>Eukaryota</taxon>
        <taxon>Fungi</taxon>
        <taxon>Fungi incertae sedis</taxon>
        <taxon>Mucoromycota</taxon>
        <taxon>Glomeromycotina</taxon>
        <taxon>Glomeromycetes</taxon>
        <taxon>Glomerales</taxon>
        <taxon>Glomeraceae</taxon>
        <taxon>Rhizophagus</taxon>
    </lineage>
</organism>
<sequence length="106" mass="11848">MVISSRKPQILIPARNSTPELILPIQHASFPAKGPSVTVKKKKIAQNKKFTAEEELVIAKKSILALNLDSEQTLVSDLFKENKKDDQVEDVTDRLMFKLCIDSLTA</sequence>
<dbReference type="AlphaFoldDB" id="A0A2Z6S196"/>
<dbReference type="Proteomes" id="UP000615446">
    <property type="component" value="Unassembled WGS sequence"/>
</dbReference>
<evidence type="ECO:0000313" key="2">
    <source>
        <dbReference type="EMBL" id="GES89929.1"/>
    </source>
</evidence>
<proteinExistence type="predicted"/>
<protein>
    <submittedName>
        <fullName evidence="1">Uncharacterized protein</fullName>
    </submittedName>
</protein>
<evidence type="ECO:0000313" key="3">
    <source>
        <dbReference type="Proteomes" id="UP000247702"/>
    </source>
</evidence>
<reference evidence="2" key="2">
    <citation type="submission" date="2019-10" db="EMBL/GenBank/DDBJ databases">
        <title>Conservation and host-specific expression of non-tandemly repeated heterogenous ribosome RNA gene in arbuscular mycorrhizal fungi.</title>
        <authorList>
            <person name="Maeda T."/>
            <person name="Kobayashi Y."/>
            <person name="Nakagawa T."/>
            <person name="Ezawa T."/>
            <person name="Yamaguchi K."/>
            <person name="Bino T."/>
            <person name="Nishimoto Y."/>
            <person name="Shigenobu S."/>
            <person name="Kawaguchi M."/>
        </authorList>
    </citation>
    <scope>NUCLEOTIDE SEQUENCE</scope>
    <source>
        <strain evidence="2">HR1</strain>
    </source>
</reference>
<evidence type="ECO:0000313" key="1">
    <source>
        <dbReference type="EMBL" id="GBC08251.1"/>
    </source>
</evidence>
<reference evidence="1 3" key="1">
    <citation type="submission" date="2017-11" db="EMBL/GenBank/DDBJ databases">
        <title>The genome of Rhizophagus clarus HR1 reveals common genetic basis of auxotrophy among arbuscular mycorrhizal fungi.</title>
        <authorList>
            <person name="Kobayashi Y."/>
        </authorList>
    </citation>
    <scope>NUCLEOTIDE SEQUENCE [LARGE SCALE GENOMIC DNA]</scope>
    <source>
        <strain evidence="1 3">HR1</strain>
    </source>
</reference>